<protein>
    <submittedName>
        <fullName evidence="6">Uncharacterized protein</fullName>
    </submittedName>
</protein>
<evidence type="ECO:0000256" key="4">
    <source>
        <dbReference type="ARBA" id="ARBA00023136"/>
    </source>
</evidence>
<dbReference type="Proteomes" id="UP001283361">
    <property type="component" value="Unassembled WGS sequence"/>
</dbReference>
<dbReference type="EMBL" id="JAWDGP010003929">
    <property type="protein sequence ID" value="KAK3769419.1"/>
    <property type="molecule type" value="Genomic_DNA"/>
</dbReference>
<dbReference type="PANTHER" id="PTHR10671:SF108">
    <property type="entry name" value="CLAUDIN FAMILY PROTEIN-RELATED"/>
    <property type="match status" value="1"/>
</dbReference>
<sequence>MALFETSRFGAPTGIQHKLHLILQLLRAGSDGSKAVGVATPSWLTYQDGSLGLWKLCQGRTCVTLEESDKPDWFKASEALAVLGLISGWAALLVAGVLVVRDFMDREPSRGLAVSTLLGSVVSFVMVIIGVIVFSAESYKLASEANFGYSFGLSTAGACLILIGGIGTAISSLRRN</sequence>
<evidence type="ECO:0000256" key="5">
    <source>
        <dbReference type="SAM" id="Phobius"/>
    </source>
</evidence>
<dbReference type="PANTHER" id="PTHR10671">
    <property type="entry name" value="EPITHELIAL MEMBRANE PROTEIN-RELATED"/>
    <property type="match status" value="1"/>
</dbReference>
<dbReference type="GO" id="GO:0005886">
    <property type="term" value="C:plasma membrane"/>
    <property type="evidence" value="ECO:0007669"/>
    <property type="project" value="TreeGrafter"/>
</dbReference>
<dbReference type="AlphaFoldDB" id="A0AAE0ZHA9"/>
<comment type="caution">
    <text evidence="6">The sequence shown here is derived from an EMBL/GenBank/DDBJ whole genome shotgun (WGS) entry which is preliminary data.</text>
</comment>
<comment type="subcellular location">
    <subcellularLocation>
        <location evidence="1">Membrane</location>
        <topology evidence="1">Multi-pass membrane protein</topology>
    </subcellularLocation>
</comment>
<keyword evidence="3 5" id="KW-1133">Transmembrane helix</keyword>
<evidence type="ECO:0000256" key="2">
    <source>
        <dbReference type="ARBA" id="ARBA00022692"/>
    </source>
</evidence>
<evidence type="ECO:0000256" key="3">
    <source>
        <dbReference type="ARBA" id="ARBA00022989"/>
    </source>
</evidence>
<keyword evidence="2 5" id="KW-0812">Transmembrane</keyword>
<dbReference type="InterPro" id="IPR004031">
    <property type="entry name" value="PMP22/EMP/MP20/Claudin"/>
</dbReference>
<keyword evidence="7" id="KW-1185">Reference proteome</keyword>
<reference evidence="6" key="1">
    <citation type="journal article" date="2023" name="G3 (Bethesda)">
        <title>A reference genome for the long-term kleptoplast-retaining sea slug Elysia crispata morphotype clarki.</title>
        <authorList>
            <person name="Eastman K.E."/>
            <person name="Pendleton A.L."/>
            <person name="Shaikh M.A."/>
            <person name="Suttiyut T."/>
            <person name="Ogas R."/>
            <person name="Tomko P."/>
            <person name="Gavelis G."/>
            <person name="Widhalm J.R."/>
            <person name="Wisecaver J.H."/>
        </authorList>
    </citation>
    <scope>NUCLEOTIDE SEQUENCE</scope>
    <source>
        <strain evidence="6">ECLA1</strain>
    </source>
</reference>
<dbReference type="InterPro" id="IPR050579">
    <property type="entry name" value="PMP-22/EMP/MP20-like"/>
</dbReference>
<name>A0AAE0ZHA9_9GAST</name>
<evidence type="ECO:0000313" key="6">
    <source>
        <dbReference type="EMBL" id="KAK3769419.1"/>
    </source>
</evidence>
<organism evidence="6 7">
    <name type="scientific">Elysia crispata</name>
    <name type="common">lettuce slug</name>
    <dbReference type="NCBI Taxonomy" id="231223"/>
    <lineage>
        <taxon>Eukaryota</taxon>
        <taxon>Metazoa</taxon>
        <taxon>Spiralia</taxon>
        <taxon>Lophotrochozoa</taxon>
        <taxon>Mollusca</taxon>
        <taxon>Gastropoda</taxon>
        <taxon>Heterobranchia</taxon>
        <taxon>Euthyneura</taxon>
        <taxon>Panpulmonata</taxon>
        <taxon>Sacoglossa</taxon>
        <taxon>Placobranchoidea</taxon>
        <taxon>Plakobranchidae</taxon>
        <taxon>Elysia</taxon>
    </lineage>
</organism>
<proteinExistence type="predicted"/>
<feature type="transmembrane region" description="Helical" evidence="5">
    <location>
        <begin position="79"/>
        <end position="100"/>
    </location>
</feature>
<evidence type="ECO:0000256" key="1">
    <source>
        <dbReference type="ARBA" id="ARBA00004141"/>
    </source>
</evidence>
<evidence type="ECO:0000313" key="7">
    <source>
        <dbReference type="Proteomes" id="UP001283361"/>
    </source>
</evidence>
<dbReference type="Pfam" id="PF00822">
    <property type="entry name" value="PMP22_Claudin"/>
    <property type="match status" value="1"/>
</dbReference>
<keyword evidence="4 5" id="KW-0472">Membrane</keyword>
<feature type="transmembrane region" description="Helical" evidence="5">
    <location>
        <begin position="112"/>
        <end position="135"/>
    </location>
</feature>
<accession>A0AAE0ZHA9</accession>
<feature type="transmembrane region" description="Helical" evidence="5">
    <location>
        <begin position="147"/>
        <end position="170"/>
    </location>
</feature>
<dbReference type="Gene3D" id="1.20.140.150">
    <property type="match status" value="1"/>
</dbReference>
<gene>
    <name evidence="6" type="ORF">RRG08_067134</name>
</gene>